<dbReference type="PANTHER" id="PTHR34385">
    <property type="entry name" value="D-ALANYL-D-ALANINE CARBOXYPEPTIDASE"/>
    <property type="match status" value="1"/>
</dbReference>
<keyword evidence="2" id="KW-0645">Protease</keyword>
<evidence type="ECO:0000259" key="1">
    <source>
        <dbReference type="Pfam" id="PF02557"/>
    </source>
</evidence>
<dbReference type="Proteomes" id="UP000245720">
    <property type="component" value="Unassembled WGS sequence"/>
</dbReference>
<dbReference type="AlphaFoldDB" id="A0A315Y458"/>
<dbReference type="GO" id="GO:0004180">
    <property type="term" value="F:carboxypeptidase activity"/>
    <property type="evidence" value="ECO:0007669"/>
    <property type="project" value="UniProtKB-KW"/>
</dbReference>
<proteinExistence type="predicted"/>
<gene>
    <name evidence="2" type="ORF">IE37_00036</name>
</gene>
<comment type="caution">
    <text evidence="2">The sequence shown here is derived from an EMBL/GenBank/DDBJ whole genome shotgun (WGS) entry which is preliminary data.</text>
</comment>
<feature type="domain" description="D-alanyl-D-alanine carboxypeptidase-like core" evidence="1">
    <location>
        <begin position="185"/>
        <end position="246"/>
    </location>
</feature>
<dbReference type="InterPro" id="IPR003709">
    <property type="entry name" value="VanY-like_core_dom"/>
</dbReference>
<name>A0A315Y458_RUMFL</name>
<dbReference type="SUPFAM" id="SSF55166">
    <property type="entry name" value="Hedgehog/DD-peptidase"/>
    <property type="match status" value="1"/>
</dbReference>
<sequence>MKETKKNKLRVSRVLLAMGIIVGTLFSADALRRGLASQQPYNLTIKGDFRNTETHTEASTGNTLSYSTTDQGTTAFEGVKYLGYSECELYKKDVSDGILSVFNDKSPAKVSHQGTMIDLADEKNEFYSLVDEEVELNEDAAEALNRMMEDYANETGLADFIVYGTTDTYTGDGSFCPKAFAESKAGYCVDLALNAYGSVISYDGYDTEGWIGENCWKYGFIVRYPEGKKEKTGSEYCPWHLRYVGDIHAAISTQKKMCLEEYVEFLEQYTFEDPYTFTFNGEAYQIYSVTGNEDKLTTRVPVSGNYELSGDNKDSFIITAHKV</sequence>
<dbReference type="InterPro" id="IPR052179">
    <property type="entry name" value="DD-CPase-like"/>
</dbReference>
<dbReference type="Gene3D" id="3.30.1380.10">
    <property type="match status" value="1"/>
</dbReference>
<dbReference type="InterPro" id="IPR009045">
    <property type="entry name" value="Zn_M74/Hedgehog-like"/>
</dbReference>
<dbReference type="PANTHER" id="PTHR34385:SF1">
    <property type="entry name" value="PEPTIDOGLYCAN L-ALANYL-D-GLUTAMATE ENDOPEPTIDASE CWLK"/>
    <property type="match status" value="1"/>
</dbReference>
<evidence type="ECO:0000313" key="2">
    <source>
        <dbReference type="EMBL" id="PWJ15145.1"/>
    </source>
</evidence>
<dbReference type="RefSeq" id="WP_109724971.1">
    <property type="nucleotide sequence ID" value="NZ_QGDI01000001.1"/>
</dbReference>
<dbReference type="Gene3D" id="3.30.200.180">
    <property type="match status" value="1"/>
</dbReference>
<keyword evidence="2" id="KW-0378">Hydrolase</keyword>
<dbReference type="GO" id="GO:0006508">
    <property type="term" value="P:proteolysis"/>
    <property type="evidence" value="ECO:0007669"/>
    <property type="project" value="InterPro"/>
</dbReference>
<evidence type="ECO:0000313" key="3">
    <source>
        <dbReference type="Proteomes" id="UP000245720"/>
    </source>
</evidence>
<dbReference type="Pfam" id="PF02557">
    <property type="entry name" value="VanY"/>
    <property type="match status" value="1"/>
</dbReference>
<organism evidence="2 3">
    <name type="scientific">Ruminococcus flavefaciens</name>
    <dbReference type="NCBI Taxonomy" id="1265"/>
    <lineage>
        <taxon>Bacteria</taxon>
        <taxon>Bacillati</taxon>
        <taxon>Bacillota</taxon>
        <taxon>Clostridia</taxon>
        <taxon>Eubacteriales</taxon>
        <taxon>Oscillospiraceae</taxon>
        <taxon>Ruminococcus</taxon>
    </lineage>
</organism>
<protein>
    <submittedName>
        <fullName evidence="2">D-alanyl-D-alanine carboxypeptidase</fullName>
    </submittedName>
</protein>
<dbReference type="OrthoDB" id="9792074at2"/>
<reference evidence="2 3" key="1">
    <citation type="submission" date="2018-05" db="EMBL/GenBank/DDBJ databases">
        <title>The Hungate 1000. A catalogue of reference genomes from the rumen microbiome.</title>
        <authorList>
            <person name="Kelly W."/>
        </authorList>
    </citation>
    <scope>NUCLEOTIDE SEQUENCE [LARGE SCALE GENOMIC DNA]</scope>
    <source>
        <strain evidence="2 3">SAb67</strain>
    </source>
</reference>
<dbReference type="EMBL" id="QGDI01000001">
    <property type="protein sequence ID" value="PWJ15145.1"/>
    <property type="molecule type" value="Genomic_DNA"/>
</dbReference>
<accession>A0A315Y458</accession>
<keyword evidence="2" id="KW-0121">Carboxypeptidase</keyword>